<evidence type="ECO:0000256" key="7">
    <source>
        <dbReference type="ARBA" id="ARBA00023237"/>
    </source>
</evidence>
<gene>
    <name evidence="9" type="ORF">J6I44_10790</name>
</gene>
<keyword evidence="9" id="KW-0675">Receptor</keyword>
<evidence type="ECO:0000256" key="2">
    <source>
        <dbReference type="ARBA" id="ARBA00022448"/>
    </source>
</evidence>
<dbReference type="InterPro" id="IPR036942">
    <property type="entry name" value="Beta-barrel_TonB_sf"/>
</dbReference>
<reference evidence="9 10" key="1">
    <citation type="submission" date="2021-03" db="EMBL/GenBank/DDBJ databases">
        <title>Aliifodinibius sp. nov., a new bacterium isolated from saline soil.</title>
        <authorList>
            <person name="Galisteo C."/>
            <person name="De La Haba R."/>
            <person name="Sanchez-Porro C."/>
            <person name="Ventosa A."/>
        </authorList>
    </citation>
    <scope>NUCLEOTIDE SEQUENCE [LARGE SCALE GENOMIC DNA]</scope>
    <source>
        <strain evidence="9 10">1BSP15-2V2</strain>
    </source>
</reference>
<evidence type="ECO:0000256" key="6">
    <source>
        <dbReference type="ARBA" id="ARBA00023136"/>
    </source>
</evidence>
<dbReference type="Pfam" id="PF07715">
    <property type="entry name" value="Plug"/>
    <property type="match status" value="1"/>
</dbReference>
<evidence type="ECO:0000259" key="8">
    <source>
        <dbReference type="SMART" id="SM00965"/>
    </source>
</evidence>
<dbReference type="InterPro" id="IPR012910">
    <property type="entry name" value="Plug_dom"/>
</dbReference>
<evidence type="ECO:0000256" key="1">
    <source>
        <dbReference type="ARBA" id="ARBA00004571"/>
    </source>
</evidence>
<evidence type="ECO:0000256" key="3">
    <source>
        <dbReference type="ARBA" id="ARBA00022452"/>
    </source>
</evidence>
<dbReference type="Pfam" id="PF13715">
    <property type="entry name" value="CarbopepD_reg_2"/>
    <property type="match status" value="1"/>
</dbReference>
<dbReference type="InterPro" id="IPR011662">
    <property type="entry name" value="Secretin/TonB_short_N"/>
</dbReference>
<dbReference type="Gene3D" id="2.60.40.1120">
    <property type="entry name" value="Carboxypeptidase-like, regulatory domain"/>
    <property type="match status" value="1"/>
</dbReference>
<dbReference type="Gene3D" id="2.40.170.20">
    <property type="entry name" value="TonB-dependent receptor, beta-barrel domain"/>
    <property type="match status" value="1"/>
</dbReference>
<dbReference type="SUPFAM" id="SSF49464">
    <property type="entry name" value="Carboxypeptidase regulatory domain-like"/>
    <property type="match status" value="1"/>
</dbReference>
<dbReference type="RefSeq" id="WP_265766116.1">
    <property type="nucleotide sequence ID" value="NZ_JAGGJA010000006.1"/>
</dbReference>
<keyword evidence="5" id="KW-0732">Signal</keyword>
<comment type="caution">
    <text evidence="9">The sequence shown here is derived from an EMBL/GenBank/DDBJ whole genome shotgun (WGS) entry which is preliminary data.</text>
</comment>
<dbReference type="PANTHER" id="PTHR30069">
    <property type="entry name" value="TONB-DEPENDENT OUTER MEMBRANE RECEPTOR"/>
    <property type="match status" value="1"/>
</dbReference>
<keyword evidence="2" id="KW-0813">Transport</keyword>
<evidence type="ECO:0000313" key="9">
    <source>
        <dbReference type="EMBL" id="MCW9707346.1"/>
    </source>
</evidence>
<comment type="subcellular location">
    <subcellularLocation>
        <location evidence="1">Cell outer membrane</location>
        <topology evidence="1">Multi-pass membrane protein</topology>
    </subcellularLocation>
</comment>
<keyword evidence="6" id="KW-0472">Membrane</keyword>
<dbReference type="Proteomes" id="UP001207918">
    <property type="component" value="Unassembled WGS sequence"/>
</dbReference>
<proteinExistence type="predicted"/>
<dbReference type="InterPro" id="IPR037066">
    <property type="entry name" value="Plug_dom_sf"/>
</dbReference>
<dbReference type="Gene3D" id="3.55.50.30">
    <property type="match status" value="1"/>
</dbReference>
<dbReference type="InterPro" id="IPR039426">
    <property type="entry name" value="TonB-dep_rcpt-like"/>
</dbReference>
<feature type="domain" description="Secretin/TonB short N-terminal" evidence="8">
    <location>
        <begin position="58"/>
        <end position="109"/>
    </location>
</feature>
<evidence type="ECO:0000256" key="5">
    <source>
        <dbReference type="ARBA" id="ARBA00022729"/>
    </source>
</evidence>
<dbReference type="SMART" id="SM00965">
    <property type="entry name" value="STN"/>
    <property type="match status" value="1"/>
</dbReference>
<protein>
    <submittedName>
        <fullName evidence="9">TonB-dependent receptor</fullName>
    </submittedName>
</protein>
<dbReference type="PANTHER" id="PTHR30069:SF29">
    <property type="entry name" value="HEMOGLOBIN AND HEMOGLOBIN-HAPTOGLOBIN-BINDING PROTEIN 1-RELATED"/>
    <property type="match status" value="1"/>
</dbReference>
<dbReference type="SUPFAM" id="SSF56935">
    <property type="entry name" value="Porins"/>
    <property type="match status" value="1"/>
</dbReference>
<keyword evidence="3" id="KW-1134">Transmembrane beta strand</keyword>
<dbReference type="InterPro" id="IPR008969">
    <property type="entry name" value="CarboxyPept-like_regulatory"/>
</dbReference>
<keyword evidence="4" id="KW-0812">Transmembrane</keyword>
<evidence type="ECO:0000256" key="4">
    <source>
        <dbReference type="ARBA" id="ARBA00022692"/>
    </source>
</evidence>
<accession>A0ABT3PN08</accession>
<dbReference type="Gene3D" id="2.170.130.10">
    <property type="entry name" value="TonB-dependent receptor, plug domain"/>
    <property type="match status" value="1"/>
</dbReference>
<sequence>MRTVIIYFGVIIALSLGIALPLSAQQTENNSKSETHTFIYRGEPIAYALQQLVQQTDLDLIYDPAILPDHAVFVTAKQKSPEDILRLILKDSGLDFIQLSSGTYVLTTAPGDRNLKGNLTGKVTDRRTGEPLVGANVMLADASGGTATSPTGVFKIPQLEKGYHEVTINYVGYRPVKDTVWIPANSTTSLNFSMTAEPVLVEPIVVKGIQKRIPASRSFTSELSATQISRRQSLGAADALKSMDAISGIDFSLPLADFSIQGGGSGDHQLRLDGVPIYNPVSMGRMIGAFSPWSIKKIEINKAGFSAPVGSQLAGIVNIVQDVSHAPGSQFLLQANSTDINGRFDHHLDFDDGPSINLMLAARTNIWQLYQEPNLKQMFQNWDRLDPLLTLHLFQRDSSNTIFKARDHSYDITYYDLHAAAQIEHTPFHQTRISAYHGKNRLKTNLFSKNVALTTQPTDLYYSIDDYDWSNSMVKVEHQWLVNARLDANLSGYITSHSFDHHYFLTNNQRANIFPFTYTSTARQELQEFAAQAMETGDRNAMVQSSAKMSLNYSATKDYTLSGGLSVTHLDYRFSLSDQYYNQARSDADSFLIAGYIQNDFLLSPKTSLSAGSRLTFIPSRDLVFAEPRLSFKYEEPNTSIGYLSAKLSGGIYRQFINQFDVSNVGPSSLVPSLRFWVPVDYTTDVPKAYHLALDGLWEPSQNWKFQIESYYKWIPSRLTLNYHKLSAFPMLNRTSAFSKQQEFINTTRGYAYGAGLSIQRTIPSLNMELKGSYQSSIARQIYPSRFGKGYQPLPSSQPHQLDASVNWKVVTNLTFLLQWQGVWGRSWGFRKAYYDYLSIREARTYDAYSFNDPGNDTLPRYSQLNTSLSYRFSIGASNLQLRMDVFNLLDNQNVINRWLSPYKDETGDISYELRERTMPGLRPSLSIKLSY</sequence>
<dbReference type="EMBL" id="JAGGJA010000006">
    <property type="protein sequence ID" value="MCW9707346.1"/>
    <property type="molecule type" value="Genomic_DNA"/>
</dbReference>
<evidence type="ECO:0000313" key="10">
    <source>
        <dbReference type="Proteomes" id="UP001207918"/>
    </source>
</evidence>
<keyword evidence="10" id="KW-1185">Reference proteome</keyword>
<name>A0ABT3PN08_9BACT</name>
<organism evidence="9 10">
    <name type="scientific">Fodinibius salsisoli</name>
    <dbReference type="NCBI Taxonomy" id="2820877"/>
    <lineage>
        <taxon>Bacteria</taxon>
        <taxon>Pseudomonadati</taxon>
        <taxon>Balneolota</taxon>
        <taxon>Balneolia</taxon>
        <taxon>Balneolales</taxon>
        <taxon>Balneolaceae</taxon>
        <taxon>Fodinibius</taxon>
    </lineage>
</organism>
<keyword evidence="7" id="KW-0998">Cell outer membrane</keyword>